<dbReference type="AlphaFoldDB" id="B7J3N3"/>
<dbReference type="STRING" id="243159.AFE_0136"/>
<evidence type="ECO:0000313" key="2">
    <source>
        <dbReference type="Proteomes" id="UP000001362"/>
    </source>
</evidence>
<gene>
    <name evidence="1" type="ordered locus">AFE_0136</name>
</gene>
<evidence type="ECO:0000313" key="1">
    <source>
        <dbReference type="EMBL" id="ACK78083.1"/>
    </source>
</evidence>
<dbReference type="PaxDb" id="243159-AFE_0136"/>
<sequence length="41" mass="4613">MTLSFYKYSHRSPSANGVPRVEIPIIPKSLCITQCSWETAT</sequence>
<dbReference type="KEGG" id="afr:AFE_0136"/>
<dbReference type="Proteomes" id="UP000001362">
    <property type="component" value="Chromosome"/>
</dbReference>
<reference evidence="1 2" key="1">
    <citation type="journal article" date="2008" name="BMC Genomics">
        <title>Acidithiobacillus ferrooxidans metabolism: from genome sequence to industrial applications.</title>
        <authorList>
            <person name="Valdes J."/>
            <person name="Pedroso I."/>
            <person name="Quatrini R."/>
            <person name="Dodson R.J."/>
            <person name="Tettelin H."/>
            <person name="Blake R.II."/>
            <person name="Eisen J.A."/>
            <person name="Holmes D.S."/>
        </authorList>
    </citation>
    <scope>NUCLEOTIDE SEQUENCE [LARGE SCALE GENOMIC DNA]</scope>
    <source>
        <strain evidence="2">ATCC 23270 / DSM 14882 / CIP 104768 / NCIMB 8455</strain>
    </source>
</reference>
<accession>B7J3N3</accession>
<name>B7J3N3_ACIF2</name>
<keyword evidence="2" id="KW-1185">Reference proteome</keyword>
<proteinExistence type="predicted"/>
<dbReference type="EMBL" id="CP001219">
    <property type="protein sequence ID" value="ACK78083.1"/>
    <property type="molecule type" value="Genomic_DNA"/>
</dbReference>
<organism evidence="1 2">
    <name type="scientific">Acidithiobacillus ferrooxidans (strain ATCC 23270 / DSM 14882 / CIP 104768 / NCIMB 8455)</name>
    <name type="common">Ferrobacillus ferrooxidans (strain ATCC 23270)</name>
    <dbReference type="NCBI Taxonomy" id="243159"/>
    <lineage>
        <taxon>Bacteria</taxon>
        <taxon>Pseudomonadati</taxon>
        <taxon>Pseudomonadota</taxon>
        <taxon>Acidithiobacillia</taxon>
        <taxon>Acidithiobacillales</taxon>
        <taxon>Acidithiobacillaceae</taxon>
        <taxon>Acidithiobacillus</taxon>
    </lineage>
</organism>
<dbReference type="HOGENOM" id="CLU_3264231_0_0_6"/>
<protein>
    <submittedName>
        <fullName evidence="1">Uncharacterized protein</fullName>
    </submittedName>
</protein>